<keyword evidence="6" id="KW-0482">Metalloprotease</keyword>
<reference evidence="11" key="1">
    <citation type="journal article" date="2019" name="Int. J. Syst. Evol. Microbiol.">
        <title>The Global Catalogue of Microorganisms (GCM) 10K type strain sequencing project: providing services to taxonomists for standard genome sequencing and annotation.</title>
        <authorList>
            <consortium name="The Broad Institute Genomics Platform"/>
            <consortium name="The Broad Institute Genome Sequencing Center for Infectious Disease"/>
            <person name="Wu L."/>
            <person name="Ma J."/>
        </authorList>
    </citation>
    <scope>NUCLEOTIDE SEQUENCE [LARGE SCALE GENOMIC DNA]</scope>
    <source>
        <strain evidence="11">KACC 12633</strain>
    </source>
</reference>
<evidence type="ECO:0000256" key="2">
    <source>
        <dbReference type="ARBA" id="ARBA00022670"/>
    </source>
</evidence>
<dbReference type="GO" id="GO:0016787">
    <property type="term" value="F:hydrolase activity"/>
    <property type="evidence" value="ECO:0007669"/>
    <property type="project" value="UniProtKB-KW"/>
</dbReference>
<dbReference type="Pfam" id="PF01551">
    <property type="entry name" value="Peptidase_M23"/>
    <property type="match status" value="1"/>
</dbReference>
<dbReference type="PANTHER" id="PTHR21666">
    <property type="entry name" value="PEPTIDASE-RELATED"/>
    <property type="match status" value="1"/>
</dbReference>
<feature type="region of interest" description="Disordered" evidence="7">
    <location>
        <begin position="86"/>
        <end position="112"/>
    </location>
</feature>
<dbReference type="CDD" id="cd12797">
    <property type="entry name" value="M23_peptidase"/>
    <property type="match status" value="1"/>
</dbReference>
<evidence type="ECO:0000313" key="11">
    <source>
        <dbReference type="Proteomes" id="UP001596150"/>
    </source>
</evidence>
<name>A0ABW0Q2D6_9HYPH</name>
<evidence type="ECO:0000256" key="6">
    <source>
        <dbReference type="ARBA" id="ARBA00023049"/>
    </source>
</evidence>
<gene>
    <name evidence="10" type="ORF">ACFPP9_25025</name>
</gene>
<dbReference type="InterPro" id="IPR016047">
    <property type="entry name" value="M23ase_b-sheet_dom"/>
</dbReference>
<dbReference type="PANTHER" id="PTHR21666:SF288">
    <property type="entry name" value="CELL DIVISION PROTEIN YTFB"/>
    <property type="match status" value="1"/>
</dbReference>
<accession>A0ABW0Q2D6</accession>
<keyword evidence="8" id="KW-1133">Transmembrane helix</keyword>
<protein>
    <submittedName>
        <fullName evidence="10">M23 family metallopeptidase</fullName>
        <ecNumber evidence="10">3.4.24.-</ecNumber>
    </submittedName>
</protein>
<dbReference type="InterPro" id="IPR011055">
    <property type="entry name" value="Dup_hybrid_motif"/>
</dbReference>
<dbReference type="Proteomes" id="UP001596150">
    <property type="component" value="Unassembled WGS sequence"/>
</dbReference>
<feature type="compositionally biased region" description="Basic and acidic residues" evidence="7">
    <location>
        <begin position="101"/>
        <end position="112"/>
    </location>
</feature>
<keyword evidence="8" id="KW-0472">Membrane</keyword>
<feature type="region of interest" description="Disordered" evidence="7">
    <location>
        <begin position="1"/>
        <end position="39"/>
    </location>
</feature>
<comment type="cofactor">
    <cofactor evidence="1">
        <name>Zn(2+)</name>
        <dbReference type="ChEBI" id="CHEBI:29105"/>
    </cofactor>
</comment>
<evidence type="ECO:0000256" key="8">
    <source>
        <dbReference type="SAM" id="Phobius"/>
    </source>
</evidence>
<dbReference type="EMBL" id="JBHSML010000032">
    <property type="protein sequence ID" value="MFC5519051.1"/>
    <property type="molecule type" value="Genomic_DNA"/>
</dbReference>
<keyword evidence="4 10" id="KW-0378">Hydrolase</keyword>
<organism evidence="10 11">
    <name type="scientific">Kaistia terrae</name>
    <dbReference type="NCBI Taxonomy" id="537017"/>
    <lineage>
        <taxon>Bacteria</taxon>
        <taxon>Pseudomonadati</taxon>
        <taxon>Pseudomonadota</taxon>
        <taxon>Alphaproteobacteria</taxon>
        <taxon>Hyphomicrobiales</taxon>
        <taxon>Kaistiaceae</taxon>
        <taxon>Kaistia</taxon>
    </lineage>
</organism>
<evidence type="ECO:0000256" key="3">
    <source>
        <dbReference type="ARBA" id="ARBA00022723"/>
    </source>
</evidence>
<evidence type="ECO:0000256" key="5">
    <source>
        <dbReference type="ARBA" id="ARBA00022833"/>
    </source>
</evidence>
<dbReference type="RefSeq" id="WP_266346031.1">
    <property type="nucleotide sequence ID" value="NZ_JAPKNH010000013.1"/>
</dbReference>
<keyword evidence="3" id="KW-0479">Metal-binding</keyword>
<evidence type="ECO:0000256" key="4">
    <source>
        <dbReference type="ARBA" id="ARBA00022801"/>
    </source>
</evidence>
<dbReference type="EC" id="3.4.24.-" evidence="10"/>
<evidence type="ECO:0000256" key="7">
    <source>
        <dbReference type="SAM" id="MobiDB-lite"/>
    </source>
</evidence>
<sequence length="716" mass="76384">MKASTRGGAPARGTHGSRIDLGREPPLTVGDTREGVPQRRSVSIRWLTGTVLTGFTSTILMGGALMAALDGRHQLAFPPEVGRAVRASEAGGDVPATNGSKGDRIRAAREPASDRQVVQVSTVTKQGDRDLIKLKPFARIATSIATTITALSDDVPAYDPAKIVAGAAANRGGDKGADTPAPTATEKLGVIEDEGASGDGGDDALIVEGGSGDAPDDDKSGDANVIAVGTEQEQIYGANVEGEVSIKVSDFPINEAPQAEEPSFSPDEAEQVARASIEPTLSNGIQIAAMPYVDPDRFSFDESGTDPFSALGVRIVPENVSFVSKTGPAIPSDERVAVVEKKETLDEVLEENGVAASEATNILSAMSNLMDLSDLQAGQKVRILFSSEGETSRPMRVSIYDEGSHQATVARRDDDTFVRADEPESSTDEFEMAEPAPIDNSPMPRLYQAVYETALEQKIPAPLITELIHIFSYDVDFQSRVAPGDTLEVFHSLPESGGAEDDEEILYAAITLDGAIKRYYRYRSPDDGVVDYFDEEGRSAKKFLVRKPMNGGVLRSNFGYRKHPILGYTRLHPGVDWAAPRGTPILAAGNGTVEKAGWSSGYGNFTLIRHTNGYESAYGHQSAIAKGIVPGAKVRQGQLIGYVGSTGLSTGPHLHYEVRINNKPVDPLRVRLPRGRVLQGEMLTAFKQEKLRIDTLIGMPASAKVAAISADVEATN</sequence>
<keyword evidence="2" id="KW-0645">Protease</keyword>
<dbReference type="InterPro" id="IPR050570">
    <property type="entry name" value="Cell_wall_metabolism_enzyme"/>
</dbReference>
<feature type="compositionally biased region" description="Acidic residues" evidence="7">
    <location>
        <begin position="423"/>
        <end position="432"/>
    </location>
</feature>
<keyword evidence="11" id="KW-1185">Reference proteome</keyword>
<feature type="transmembrane region" description="Helical" evidence="8">
    <location>
        <begin position="46"/>
        <end position="69"/>
    </location>
</feature>
<evidence type="ECO:0000259" key="9">
    <source>
        <dbReference type="Pfam" id="PF01551"/>
    </source>
</evidence>
<feature type="region of interest" description="Disordered" evidence="7">
    <location>
        <begin position="422"/>
        <end position="441"/>
    </location>
</feature>
<comment type="caution">
    <text evidence="10">The sequence shown here is derived from an EMBL/GenBank/DDBJ whole genome shotgun (WGS) entry which is preliminary data.</text>
</comment>
<dbReference type="SUPFAM" id="SSF51261">
    <property type="entry name" value="Duplicated hybrid motif"/>
    <property type="match status" value="1"/>
</dbReference>
<keyword evidence="5" id="KW-0862">Zinc</keyword>
<keyword evidence="8" id="KW-0812">Transmembrane</keyword>
<dbReference type="Gene3D" id="3.10.450.350">
    <property type="match status" value="2"/>
</dbReference>
<dbReference type="Gene3D" id="2.70.70.10">
    <property type="entry name" value="Glucose Permease (Domain IIA)"/>
    <property type="match status" value="1"/>
</dbReference>
<evidence type="ECO:0000256" key="1">
    <source>
        <dbReference type="ARBA" id="ARBA00001947"/>
    </source>
</evidence>
<proteinExistence type="predicted"/>
<evidence type="ECO:0000313" key="10">
    <source>
        <dbReference type="EMBL" id="MFC5519051.1"/>
    </source>
</evidence>
<feature type="domain" description="M23ase beta-sheet core" evidence="9">
    <location>
        <begin position="571"/>
        <end position="667"/>
    </location>
</feature>